<sequence length="154" mass="17464">MKYLSSFVVIVLVLVLNSAVFCHGGNTSVYVRKVEKTVDMPLDNDVFRVPLGYNAPQQVHITQGDRDGKAVIVSWVTQDKPGSSAVLYWSENSKLKKKAEGKFNTYRFYNYTSGYIHHCTIRNLEVNFTSLYIHSLSFTVLPYACMIYGVCMLC</sequence>
<dbReference type="InterPro" id="IPR015914">
    <property type="entry name" value="PAPs_N"/>
</dbReference>
<comment type="cofactor">
    <cofactor evidence="2">
        <name>Zn(2+)</name>
        <dbReference type="ChEBI" id="CHEBI:29105"/>
    </cofactor>
</comment>
<feature type="domain" description="Purple acid phosphatase N-terminal" evidence="13">
    <location>
        <begin position="56"/>
        <end position="127"/>
    </location>
</feature>
<proteinExistence type="inferred from homology"/>
<evidence type="ECO:0000256" key="3">
    <source>
        <dbReference type="ARBA" id="ARBA00001962"/>
    </source>
</evidence>
<feature type="chain" id="PRO_5040758573" description="acid phosphatase" evidence="12">
    <location>
        <begin position="23"/>
        <end position="154"/>
    </location>
</feature>
<dbReference type="GO" id="GO:0046872">
    <property type="term" value="F:metal ion binding"/>
    <property type="evidence" value="ECO:0007669"/>
    <property type="project" value="UniProtKB-KW"/>
</dbReference>
<feature type="signal peptide" evidence="12">
    <location>
        <begin position="1"/>
        <end position="22"/>
    </location>
</feature>
<comment type="similarity">
    <text evidence="4">Belongs to the metallophosphoesterase superfamily. Purple acid phosphatase family.</text>
</comment>
<comment type="catalytic activity">
    <reaction evidence="1">
        <text>a phosphate monoester + H2O = an alcohol + phosphate</text>
        <dbReference type="Rhea" id="RHEA:15017"/>
        <dbReference type="ChEBI" id="CHEBI:15377"/>
        <dbReference type="ChEBI" id="CHEBI:30879"/>
        <dbReference type="ChEBI" id="CHEBI:43474"/>
        <dbReference type="ChEBI" id="CHEBI:67140"/>
        <dbReference type="EC" id="3.1.3.2"/>
    </reaction>
</comment>
<keyword evidence="11" id="KW-0325">Glycoprotein</keyword>
<keyword evidence="7 12" id="KW-0732">Signal</keyword>
<accession>A0A9W7IUI9</accession>
<evidence type="ECO:0000313" key="14">
    <source>
        <dbReference type="EMBL" id="GMJ02870.1"/>
    </source>
</evidence>
<evidence type="ECO:0000256" key="7">
    <source>
        <dbReference type="ARBA" id="ARBA00022729"/>
    </source>
</evidence>
<keyword evidence="10" id="KW-0408">Iron</keyword>
<evidence type="ECO:0000313" key="15">
    <source>
        <dbReference type="Proteomes" id="UP001165190"/>
    </source>
</evidence>
<evidence type="ECO:0000256" key="9">
    <source>
        <dbReference type="ARBA" id="ARBA00022833"/>
    </source>
</evidence>
<gene>
    <name evidence="14" type="ORF">HRI_003956200</name>
</gene>
<evidence type="ECO:0000256" key="10">
    <source>
        <dbReference type="ARBA" id="ARBA00023004"/>
    </source>
</evidence>
<evidence type="ECO:0000256" key="4">
    <source>
        <dbReference type="ARBA" id="ARBA00008723"/>
    </source>
</evidence>
<evidence type="ECO:0000256" key="5">
    <source>
        <dbReference type="ARBA" id="ARBA00012646"/>
    </source>
</evidence>
<dbReference type="Proteomes" id="UP001165190">
    <property type="component" value="Unassembled WGS sequence"/>
</dbReference>
<dbReference type="GO" id="GO:0003993">
    <property type="term" value="F:acid phosphatase activity"/>
    <property type="evidence" value="ECO:0007669"/>
    <property type="project" value="UniProtKB-EC"/>
</dbReference>
<keyword evidence="6" id="KW-0479">Metal-binding</keyword>
<comment type="caution">
    <text evidence="14">The sequence shown here is derived from an EMBL/GenBank/DDBJ whole genome shotgun (WGS) entry which is preliminary data.</text>
</comment>
<dbReference type="InterPro" id="IPR039331">
    <property type="entry name" value="PAPs-like"/>
</dbReference>
<keyword evidence="9" id="KW-0862">Zinc</keyword>
<organism evidence="14 15">
    <name type="scientific">Hibiscus trionum</name>
    <name type="common">Flower of an hour</name>
    <dbReference type="NCBI Taxonomy" id="183268"/>
    <lineage>
        <taxon>Eukaryota</taxon>
        <taxon>Viridiplantae</taxon>
        <taxon>Streptophyta</taxon>
        <taxon>Embryophyta</taxon>
        <taxon>Tracheophyta</taxon>
        <taxon>Spermatophyta</taxon>
        <taxon>Magnoliopsida</taxon>
        <taxon>eudicotyledons</taxon>
        <taxon>Gunneridae</taxon>
        <taxon>Pentapetalae</taxon>
        <taxon>rosids</taxon>
        <taxon>malvids</taxon>
        <taxon>Malvales</taxon>
        <taxon>Malvaceae</taxon>
        <taxon>Malvoideae</taxon>
        <taxon>Hibiscus</taxon>
    </lineage>
</organism>
<keyword evidence="8" id="KW-0378">Hydrolase</keyword>
<evidence type="ECO:0000256" key="2">
    <source>
        <dbReference type="ARBA" id="ARBA00001947"/>
    </source>
</evidence>
<evidence type="ECO:0000256" key="6">
    <source>
        <dbReference type="ARBA" id="ARBA00022723"/>
    </source>
</evidence>
<dbReference type="SUPFAM" id="SSF49363">
    <property type="entry name" value="Purple acid phosphatase, N-terminal domain"/>
    <property type="match status" value="1"/>
</dbReference>
<evidence type="ECO:0000256" key="11">
    <source>
        <dbReference type="ARBA" id="ARBA00023180"/>
    </source>
</evidence>
<dbReference type="PANTHER" id="PTHR22953">
    <property type="entry name" value="ACID PHOSPHATASE RELATED"/>
    <property type="match status" value="1"/>
</dbReference>
<dbReference type="OrthoDB" id="45007at2759"/>
<dbReference type="InterPro" id="IPR008963">
    <property type="entry name" value="Purple_acid_Pase-like_N"/>
</dbReference>
<reference evidence="14" key="1">
    <citation type="submission" date="2023-05" db="EMBL/GenBank/DDBJ databases">
        <title>Genome and transcriptome analyses reveal genes involved in the formation of fine ridges on petal epidermal cells in Hibiscus trionum.</title>
        <authorList>
            <person name="Koshimizu S."/>
            <person name="Masuda S."/>
            <person name="Ishii T."/>
            <person name="Shirasu K."/>
            <person name="Hoshino A."/>
            <person name="Arita M."/>
        </authorList>
    </citation>
    <scope>NUCLEOTIDE SEQUENCE</scope>
    <source>
        <strain evidence="14">Hamamatsu line</strain>
    </source>
</reference>
<evidence type="ECO:0000256" key="8">
    <source>
        <dbReference type="ARBA" id="ARBA00022801"/>
    </source>
</evidence>
<dbReference type="Gene3D" id="2.60.40.380">
    <property type="entry name" value="Purple acid phosphatase-like, N-terminal"/>
    <property type="match status" value="1"/>
</dbReference>
<dbReference type="AlphaFoldDB" id="A0A9W7IUI9"/>
<comment type="cofactor">
    <cofactor evidence="3">
        <name>Fe cation</name>
        <dbReference type="ChEBI" id="CHEBI:24875"/>
    </cofactor>
</comment>
<dbReference type="FunFam" id="2.60.40.380:FF:000001">
    <property type="entry name" value="Fe(3+)-Zn(2+) purple acid phosphatase"/>
    <property type="match status" value="1"/>
</dbReference>
<dbReference type="Pfam" id="PF16656">
    <property type="entry name" value="Pur_ac_phosph_N"/>
    <property type="match status" value="1"/>
</dbReference>
<evidence type="ECO:0000256" key="12">
    <source>
        <dbReference type="SAM" id="SignalP"/>
    </source>
</evidence>
<evidence type="ECO:0000259" key="13">
    <source>
        <dbReference type="Pfam" id="PF16656"/>
    </source>
</evidence>
<dbReference type="EMBL" id="BSYR01000036">
    <property type="protein sequence ID" value="GMJ02870.1"/>
    <property type="molecule type" value="Genomic_DNA"/>
</dbReference>
<keyword evidence="15" id="KW-1185">Reference proteome</keyword>
<dbReference type="EC" id="3.1.3.2" evidence="5"/>
<dbReference type="PANTHER" id="PTHR22953:SF86">
    <property type="entry name" value="PURPLE ACID PHOSPHATASE 10"/>
    <property type="match status" value="1"/>
</dbReference>
<evidence type="ECO:0000256" key="1">
    <source>
        <dbReference type="ARBA" id="ARBA00000032"/>
    </source>
</evidence>
<protein>
    <recommendedName>
        <fullName evidence="5">acid phosphatase</fullName>
        <ecNumber evidence="5">3.1.3.2</ecNumber>
    </recommendedName>
</protein>
<name>A0A9W7IUI9_HIBTR</name>